<sequence>MSSMKILISTTTSKRQIRTNSAPPKVGNLKPDKLVKSKSLIAVNTPSPQHHPKQMLTGDLPPEFSSTKNTLFVHIKILWVLLKKVSPEILQHPTSQTSCTANSFMLINTNEVYIFKFLKKA</sequence>
<keyword evidence="3" id="KW-1185">Reference proteome</keyword>
<proteinExistence type="predicted"/>
<organism evidence="2 3">
    <name type="scientific">Puccinia sorghi</name>
    <dbReference type="NCBI Taxonomy" id="27349"/>
    <lineage>
        <taxon>Eukaryota</taxon>
        <taxon>Fungi</taxon>
        <taxon>Dikarya</taxon>
        <taxon>Basidiomycota</taxon>
        <taxon>Pucciniomycotina</taxon>
        <taxon>Pucciniomycetes</taxon>
        <taxon>Pucciniales</taxon>
        <taxon>Pucciniaceae</taxon>
        <taxon>Puccinia</taxon>
    </lineage>
</organism>
<gene>
    <name evidence="2" type="ORF">VP01_1694g4</name>
</gene>
<evidence type="ECO:0000256" key="1">
    <source>
        <dbReference type="SAM" id="MobiDB-lite"/>
    </source>
</evidence>
<evidence type="ECO:0000313" key="3">
    <source>
        <dbReference type="Proteomes" id="UP000037035"/>
    </source>
</evidence>
<comment type="caution">
    <text evidence="2">The sequence shown here is derived from an EMBL/GenBank/DDBJ whole genome shotgun (WGS) entry which is preliminary data.</text>
</comment>
<feature type="region of interest" description="Disordered" evidence="1">
    <location>
        <begin position="1"/>
        <end position="29"/>
    </location>
</feature>
<evidence type="ECO:0000313" key="2">
    <source>
        <dbReference type="EMBL" id="KNZ59614.1"/>
    </source>
</evidence>
<dbReference type="STRING" id="27349.A0A0L6VFV1"/>
<protein>
    <submittedName>
        <fullName evidence="2">Uncharacterized protein</fullName>
    </submittedName>
</protein>
<feature type="compositionally biased region" description="Polar residues" evidence="1">
    <location>
        <begin position="1"/>
        <end position="22"/>
    </location>
</feature>
<dbReference type="VEuPathDB" id="FungiDB:VP01_1694g4"/>
<name>A0A0L6VFV1_9BASI</name>
<dbReference type="Proteomes" id="UP000037035">
    <property type="component" value="Unassembled WGS sequence"/>
</dbReference>
<accession>A0A0L6VFV1</accession>
<reference evidence="2 3" key="1">
    <citation type="submission" date="2015-08" db="EMBL/GenBank/DDBJ databases">
        <title>Next Generation Sequencing and Analysis of the Genome of Puccinia sorghi L Schw, the Causal Agent of Maize Common Rust.</title>
        <authorList>
            <person name="Rochi L."/>
            <person name="Burguener G."/>
            <person name="Darino M."/>
            <person name="Turjanski A."/>
            <person name="Kreff E."/>
            <person name="Dieguez M.J."/>
            <person name="Sacco F."/>
        </authorList>
    </citation>
    <scope>NUCLEOTIDE SEQUENCE [LARGE SCALE GENOMIC DNA]</scope>
    <source>
        <strain evidence="2 3">RO10H11247</strain>
    </source>
</reference>
<dbReference type="EMBL" id="LAVV01006497">
    <property type="protein sequence ID" value="KNZ59614.1"/>
    <property type="molecule type" value="Genomic_DNA"/>
</dbReference>
<dbReference type="AlphaFoldDB" id="A0A0L6VFV1"/>